<keyword evidence="10" id="KW-0830">Ubiquinone</keyword>
<keyword evidence="5 8" id="KW-1133">Transmembrane helix</keyword>
<dbReference type="InterPro" id="IPR050586">
    <property type="entry name" value="CPA3_Na-H_Antiporter_D"/>
</dbReference>
<proteinExistence type="inferred from homology"/>
<evidence type="ECO:0000256" key="4">
    <source>
        <dbReference type="ARBA" id="ARBA00022692"/>
    </source>
</evidence>
<feature type="transmembrane region" description="Helical" evidence="8">
    <location>
        <begin position="381"/>
        <end position="399"/>
    </location>
</feature>
<dbReference type="GO" id="GO:0042773">
    <property type="term" value="P:ATP synthesis coupled electron transport"/>
    <property type="evidence" value="ECO:0007669"/>
    <property type="project" value="InterPro"/>
</dbReference>
<evidence type="ECO:0000256" key="8">
    <source>
        <dbReference type="SAM" id="Phobius"/>
    </source>
</evidence>
<evidence type="ECO:0000256" key="2">
    <source>
        <dbReference type="ARBA" id="ARBA00005346"/>
    </source>
</evidence>
<feature type="transmembrane region" description="Helical" evidence="8">
    <location>
        <begin position="347"/>
        <end position="366"/>
    </location>
</feature>
<evidence type="ECO:0000256" key="1">
    <source>
        <dbReference type="ARBA" id="ARBA00004651"/>
    </source>
</evidence>
<sequence>MPLVLPLVGAWGLAAVLSFLDGRKKAVAGLAMVGMVGVLGASLALLPAALHGPVPEVVAGGWPVGMGIRLRADVLSVLFCGVTNAVLAGALLCELLEGISTRSFPALVLFLAAGLNGAFLTADAFNFYVFFELSMGAAFALASYGRGAPALRAGFTFVVVNLMGSVLFLTAVVMLYQATGTLDMGGIAEWVARPHTRRLDVPGALLLSAFGVKLGLFPFHFWAPAVYRGVSTSIAAIFAGALVNIGSYALVRLGAGVLGDALAHGAEVLAVLGGASLVYGSLLALARQVPAETLAYASIAQAGYLFAALGLGPGPGVAAAVLLALSGSLDKAVLFLAMGLPGTRSRAAFAAAAFSSAGLPLSLGFLAKTELLRAALFGERWWLAGFVVLSSVLSLVALARTFQCLYWAEARTREAHDGAASGVVLALALVGVGVGVWPEPLLAVSARVAVALAGGGGP</sequence>
<feature type="transmembrane region" description="Helical" evidence="8">
    <location>
        <begin position="261"/>
        <end position="286"/>
    </location>
</feature>
<dbReference type="STRING" id="83449.BON30_32615"/>
<accession>A0A1L9B2M5</accession>
<feature type="transmembrane region" description="Helical" evidence="8">
    <location>
        <begin position="70"/>
        <end position="92"/>
    </location>
</feature>
<keyword evidence="6 8" id="KW-0472">Membrane</keyword>
<dbReference type="EMBL" id="MPIN01000010">
    <property type="protein sequence ID" value="OJH36504.1"/>
    <property type="molecule type" value="Genomic_DNA"/>
</dbReference>
<keyword evidence="3" id="KW-1003">Cell membrane</keyword>
<evidence type="ECO:0000256" key="5">
    <source>
        <dbReference type="ARBA" id="ARBA00022989"/>
    </source>
</evidence>
<feature type="transmembrane region" description="Helical" evidence="8">
    <location>
        <begin position="127"/>
        <end position="145"/>
    </location>
</feature>
<comment type="subcellular location">
    <subcellularLocation>
        <location evidence="1">Cell membrane</location>
        <topology evidence="1">Multi-pass membrane protein</topology>
    </subcellularLocation>
    <subcellularLocation>
        <location evidence="7">Membrane</location>
        <topology evidence="7">Multi-pass membrane protein</topology>
    </subcellularLocation>
</comment>
<evidence type="ECO:0000256" key="6">
    <source>
        <dbReference type="ARBA" id="ARBA00023136"/>
    </source>
</evidence>
<feature type="transmembrane region" description="Helical" evidence="8">
    <location>
        <begin position="234"/>
        <end position="255"/>
    </location>
</feature>
<evidence type="ECO:0000256" key="3">
    <source>
        <dbReference type="ARBA" id="ARBA00022475"/>
    </source>
</evidence>
<feature type="transmembrane region" description="Helical" evidence="8">
    <location>
        <begin position="104"/>
        <end position="121"/>
    </location>
</feature>
<dbReference type="Proteomes" id="UP000182229">
    <property type="component" value="Unassembled WGS sequence"/>
</dbReference>
<dbReference type="OrthoDB" id="9781596at2"/>
<dbReference type="AlphaFoldDB" id="A0A1L9B2M5"/>
<evidence type="ECO:0000256" key="7">
    <source>
        <dbReference type="RuleBase" id="RU000320"/>
    </source>
</evidence>
<dbReference type="PANTHER" id="PTHR42703:SF1">
    <property type="entry name" value="NA(+)_H(+) ANTIPORTER SUBUNIT D1"/>
    <property type="match status" value="1"/>
</dbReference>
<dbReference type="GO" id="GO:0008137">
    <property type="term" value="F:NADH dehydrogenase (ubiquinone) activity"/>
    <property type="evidence" value="ECO:0007669"/>
    <property type="project" value="InterPro"/>
</dbReference>
<reference evidence="11" key="1">
    <citation type="submission" date="2016-11" db="EMBL/GenBank/DDBJ databases">
        <authorList>
            <person name="Shukria A."/>
            <person name="Stevens D.C."/>
        </authorList>
    </citation>
    <scope>NUCLEOTIDE SEQUENCE [LARGE SCALE GENOMIC DNA]</scope>
    <source>
        <strain evidence="11">Cbfe23</strain>
    </source>
</reference>
<dbReference type="PANTHER" id="PTHR42703">
    <property type="entry name" value="NADH DEHYDROGENASE"/>
    <property type="match status" value="1"/>
</dbReference>
<evidence type="ECO:0000313" key="11">
    <source>
        <dbReference type="Proteomes" id="UP000182229"/>
    </source>
</evidence>
<evidence type="ECO:0000313" key="10">
    <source>
        <dbReference type="EMBL" id="OJH36504.1"/>
    </source>
</evidence>
<feature type="transmembrane region" description="Helical" evidence="8">
    <location>
        <begin position="6"/>
        <end position="22"/>
    </location>
</feature>
<dbReference type="Pfam" id="PF00361">
    <property type="entry name" value="Proton_antipo_M"/>
    <property type="match status" value="1"/>
</dbReference>
<dbReference type="RefSeq" id="WP_071902392.1">
    <property type="nucleotide sequence ID" value="NZ_MPIN01000010.1"/>
</dbReference>
<feature type="transmembrane region" description="Helical" evidence="8">
    <location>
        <begin position="419"/>
        <end position="437"/>
    </location>
</feature>
<keyword evidence="11" id="KW-1185">Reference proteome</keyword>
<dbReference type="InterPro" id="IPR003918">
    <property type="entry name" value="NADH_UbQ_OxRdtase"/>
</dbReference>
<comment type="caution">
    <text evidence="10">The sequence shown here is derived from an EMBL/GenBank/DDBJ whole genome shotgun (WGS) entry which is preliminary data.</text>
</comment>
<feature type="transmembrane region" description="Helical" evidence="8">
    <location>
        <begin position="203"/>
        <end position="222"/>
    </location>
</feature>
<gene>
    <name evidence="10" type="ORF">BON30_32615</name>
</gene>
<dbReference type="PRINTS" id="PR01437">
    <property type="entry name" value="NUOXDRDTASE4"/>
</dbReference>
<dbReference type="GO" id="GO:0005886">
    <property type="term" value="C:plasma membrane"/>
    <property type="evidence" value="ECO:0007669"/>
    <property type="project" value="UniProtKB-SubCell"/>
</dbReference>
<feature type="domain" description="NADH:quinone oxidoreductase/Mrp antiporter transmembrane" evidence="9">
    <location>
        <begin position="123"/>
        <end position="340"/>
    </location>
</feature>
<comment type="similarity">
    <text evidence="2">Belongs to the CPA3 antiporters (TC 2.A.63) subunit D family.</text>
</comment>
<reference evidence="10 11" key="2">
    <citation type="submission" date="2016-12" db="EMBL/GenBank/DDBJ databases">
        <title>Draft Genome Sequence of Cystobacter ferrugineus Strain Cbfe23.</title>
        <authorList>
            <person name="Akbar S."/>
            <person name="Dowd S.E."/>
            <person name="Stevens D.C."/>
        </authorList>
    </citation>
    <scope>NUCLEOTIDE SEQUENCE [LARGE SCALE GENOMIC DNA]</scope>
    <source>
        <strain evidence="10 11">Cbfe23</strain>
    </source>
</reference>
<feature type="transmembrane region" description="Helical" evidence="8">
    <location>
        <begin position="157"/>
        <end position="176"/>
    </location>
</feature>
<dbReference type="InterPro" id="IPR001750">
    <property type="entry name" value="ND/Mrp_TM"/>
</dbReference>
<feature type="transmembrane region" description="Helical" evidence="8">
    <location>
        <begin position="29"/>
        <end position="50"/>
    </location>
</feature>
<keyword evidence="4 7" id="KW-0812">Transmembrane</keyword>
<name>A0A1L9B2M5_9BACT</name>
<evidence type="ECO:0000259" key="9">
    <source>
        <dbReference type="Pfam" id="PF00361"/>
    </source>
</evidence>
<protein>
    <submittedName>
        <fullName evidence="10">NADH-ubiquinone/plastoquinone oxidoreductase</fullName>
    </submittedName>
</protein>
<organism evidence="10 11">
    <name type="scientific">Cystobacter ferrugineus</name>
    <dbReference type="NCBI Taxonomy" id="83449"/>
    <lineage>
        <taxon>Bacteria</taxon>
        <taxon>Pseudomonadati</taxon>
        <taxon>Myxococcota</taxon>
        <taxon>Myxococcia</taxon>
        <taxon>Myxococcales</taxon>
        <taxon>Cystobacterineae</taxon>
        <taxon>Archangiaceae</taxon>
        <taxon>Cystobacter</taxon>
    </lineage>
</organism>